<dbReference type="InterPro" id="IPR044884">
    <property type="entry name" value="Ribosomal_mL55_sf"/>
</dbReference>
<sequence length="135" mass="15814">MAAVMFARLETVLQRSRTLQSYFGCCSQIYYNAAANTSRPQSTCSASITRLKKSTYPRMYKVRLVQPDGSSYTIRYHEPLKLIRLPVDPSTLTEEERKERLRRLKPEKPKKIYQIEDDDGDFDQRSWTNLIKKNS</sequence>
<dbReference type="Gene3D" id="6.20.130.20">
    <property type="entry name" value="Mitochondrial ribosomal protein L55"/>
    <property type="match status" value="1"/>
</dbReference>
<dbReference type="RefSeq" id="XP_031554469.1">
    <property type="nucleotide sequence ID" value="XM_031698609.1"/>
</dbReference>
<dbReference type="GO" id="GO:0005762">
    <property type="term" value="C:mitochondrial large ribosomal subunit"/>
    <property type="evidence" value="ECO:0007669"/>
    <property type="project" value="InterPro"/>
</dbReference>
<dbReference type="Pfam" id="PF09776">
    <property type="entry name" value="Mitoc_L55"/>
    <property type="match status" value="1"/>
</dbReference>
<dbReference type="PANTHER" id="PTHR34095">
    <property type="entry name" value="39S RIBOSOMAL PROTEIN L55, MITOCHONDRIAL"/>
    <property type="match status" value="1"/>
</dbReference>
<gene>
    <name evidence="2 3" type="primary">LOC116291440</name>
</gene>
<dbReference type="InterPro" id="IPR018615">
    <property type="entry name" value="Ribosomal_mL55"/>
</dbReference>
<dbReference type="GO" id="GO:0003735">
    <property type="term" value="F:structural constituent of ribosome"/>
    <property type="evidence" value="ECO:0007669"/>
    <property type="project" value="InterPro"/>
</dbReference>
<dbReference type="KEGG" id="aten:116291440"/>
<dbReference type="GeneID" id="116291440"/>
<dbReference type="Proteomes" id="UP000515163">
    <property type="component" value="Unplaced"/>
</dbReference>
<name>A0A6P8HDI0_ACTTE</name>
<proteinExistence type="predicted"/>
<accession>A0A6P8HDI0</accession>
<dbReference type="OrthoDB" id="9986315at2759"/>
<dbReference type="GO" id="GO:0006412">
    <property type="term" value="P:translation"/>
    <property type="evidence" value="ECO:0007669"/>
    <property type="project" value="TreeGrafter"/>
</dbReference>
<keyword evidence="1" id="KW-1185">Reference proteome</keyword>
<protein>
    <submittedName>
        <fullName evidence="2 3">39S ribosomal protein L55, mitochondrial-like</fullName>
    </submittedName>
</protein>
<organism evidence="1 2">
    <name type="scientific">Actinia tenebrosa</name>
    <name type="common">Australian red waratah sea anemone</name>
    <dbReference type="NCBI Taxonomy" id="6105"/>
    <lineage>
        <taxon>Eukaryota</taxon>
        <taxon>Metazoa</taxon>
        <taxon>Cnidaria</taxon>
        <taxon>Anthozoa</taxon>
        <taxon>Hexacorallia</taxon>
        <taxon>Actiniaria</taxon>
        <taxon>Actiniidae</taxon>
        <taxon>Actinia</taxon>
    </lineage>
</organism>
<evidence type="ECO:0000313" key="3">
    <source>
        <dbReference type="RefSeq" id="XP_031554470.1"/>
    </source>
</evidence>
<dbReference type="AlphaFoldDB" id="A0A6P8HDI0"/>
<evidence type="ECO:0000313" key="1">
    <source>
        <dbReference type="Proteomes" id="UP000515163"/>
    </source>
</evidence>
<reference evidence="2 3" key="1">
    <citation type="submission" date="2025-04" db="UniProtKB">
        <authorList>
            <consortium name="RefSeq"/>
        </authorList>
    </citation>
    <scope>IDENTIFICATION</scope>
    <source>
        <tissue evidence="2 3">Tentacle</tissue>
    </source>
</reference>
<evidence type="ECO:0000313" key="2">
    <source>
        <dbReference type="RefSeq" id="XP_031554469.1"/>
    </source>
</evidence>
<dbReference type="RefSeq" id="XP_031554470.1">
    <property type="nucleotide sequence ID" value="XM_031698610.1"/>
</dbReference>
<dbReference type="PANTHER" id="PTHR34095:SF1">
    <property type="entry name" value="LARGE RIBOSOMAL SUBUNIT PROTEIN ML55"/>
    <property type="match status" value="1"/>
</dbReference>